<dbReference type="InterPro" id="IPR017972">
    <property type="entry name" value="Cyt_P450_CS"/>
</dbReference>
<gene>
    <name evidence="9" type="ORF">BIN_B_02184</name>
</gene>
<organism evidence="9">
    <name type="scientific">Mycobacterium riyadhense</name>
    <dbReference type="NCBI Taxonomy" id="486698"/>
    <lineage>
        <taxon>Bacteria</taxon>
        <taxon>Bacillati</taxon>
        <taxon>Actinomycetota</taxon>
        <taxon>Actinomycetes</taxon>
        <taxon>Mycobacteriales</taxon>
        <taxon>Mycobacteriaceae</taxon>
        <taxon>Mycobacterium</taxon>
    </lineage>
</organism>
<dbReference type="PROSITE" id="PS00086">
    <property type="entry name" value="CYTOCHROME_P450"/>
    <property type="match status" value="1"/>
</dbReference>
<dbReference type="CDD" id="cd11078">
    <property type="entry name" value="CYP130-like"/>
    <property type="match status" value="1"/>
</dbReference>
<comment type="cofactor">
    <cofactor evidence="1">
        <name>heme</name>
        <dbReference type="ChEBI" id="CHEBI:30413"/>
    </cofactor>
</comment>
<reference evidence="9" key="1">
    <citation type="submission" date="2019-05" db="EMBL/GenBank/DDBJ databases">
        <authorList>
            <person name="Naeem R."/>
            <person name="Antony C."/>
            <person name="Guan Q."/>
        </authorList>
    </citation>
    <scope>NUCLEOTIDE SEQUENCE</scope>
    <source>
        <strain evidence="9">2</strain>
    </source>
</reference>
<dbReference type="SUPFAM" id="SSF48264">
    <property type="entry name" value="Cytochrome P450"/>
    <property type="match status" value="1"/>
</dbReference>
<evidence type="ECO:0000256" key="6">
    <source>
        <dbReference type="ARBA" id="ARBA00023004"/>
    </source>
</evidence>
<dbReference type="Pfam" id="PF00067">
    <property type="entry name" value="p450"/>
    <property type="match status" value="1"/>
</dbReference>
<dbReference type="RefSeq" id="WP_204080454.1">
    <property type="nucleotide sequence ID" value="NZ_CAJMWI010000001.1"/>
</dbReference>
<accession>A0A653EJJ8</accession>
<dbReference type="GO" id="GO:0005506">
    <property type="term" value="F:iron ion binding"/>
    <property type="evidence" value="ECO:0007669"/>
    <property type="project" value="InterPro"/>
</dbReference>
<dbReference type="InterPro" id="IPR002397">
    <property type="entry name" value="Cyt_P450_B"/>
</dbReference>
<dbReference type="GO" id="GO:0036199">
    <property type="term" value="F:cholest-4-en-3-one 26-monooxygenase activity"/>
    <property type="evidence" value="ECO:0007669"/>
    <property type="project" value="TreeGrafter"/>
</dbReference>
<evidence type="ECO:0000256" key="2">
    <source>
        <dbReference type="ARBA" id="ARBA00010617"/>
    </source>
</evidence>
<keyword evidence="5 8" id="KW-0560">Oxidoreductase</keyword>
<evidence type="ECO:0000256" key="4">
    <source>
        <dbReference type="ARBA" id="ARBA00022723"/>
    </source>
</evidence>
<sequence length="398" mass="45120">MTGASKTEIYYDPFDFDIDKDPYPIWKRMRDEAPLYYNERYNFYALSRYEDVAPELTNWETYRSGRGTTMDIIMSGVDIPPGVVLFEDPPLHDLHRRLLSRVFTPRRMEAIEPLTRDFCVRALDPLVGSGRFDFIENLGSMIPMRTIGYLLGIPEEGQAAIRDRGGRAINLKEGTFTAVAEDLFEKSYQVFSDYIDWRTEHPSDDLMTQLLNAEVEDDGVTRRLTRTEVLMYTSMIAGAGNETTTRLIGFIGQLLAEHPDQRRQLVDNPSLIPMAIEEVLRYEAPSPVQARYAARGVECHGTSISEGSIMLLLNGSANRDERKFPDGERFDIHRGASHLSFGHGLHFCLGSALARMQARVALEEVLKRWPAWEVDYANASMAHTSSVRGWAKLPVITG</sequence>
<keyword evidence="6 8" id="KW-0408">Iron</keyword>
<keyword evidence="3 8" id="KW-0349">Heme</keyword>
<dbReference type="GO" id="GO:0006707">
    <property type="term" value="P:cholesterol catabolic process"/>
    <property type="evidence" value="ECO:0007669"/>
    <property type="project" value="TreeGrafter"/>
</dbReference>
<proteinExistence type="inferred from homology"/>
<dbReference type="PRINTS" id="PR00385">
    <property type="entry name" value="P450"/>
</dbReference>
<keyword evidence="4 8" id="KW-0479">Metal-binding</keyword>
<dbReference type="GO" id="GO:0020037">
    <property type="term" value="F:heme binding"/>
    <property type="evidence" value="ECO:0007669"/>
    <property type="project" value="InterPro"/>
</dbReference>
<dbReference type="EMBL" id="LR589080">
    <property type="protein sequence ID" value="VTO97646.1"/>
    <property type="molecule type" value="Genomic_DNA"/>
</dbReference>
<evidence type="ECO:0000256" key="5">
    <source>
        <dbReference type="ARBA" id="ARBA00023002"/>
    </source>
</evidence>
<dbReference type="PANTHER" id="PTHR46696">
    <property type="entry name" value="P450, PUTATIVE (EUROFUNG)-RELATED"/>
    <property type="match status" value="1"/>
</dbReference>
<dbReference type="InterPro" id="IPR001128">
    <property type="entry name" value="Cyt_P450"/>
</dbReference>
<name>A0A653EJJ8_9MYCO</name>
<dbReference type="AlphaFoldDB" id="A0A653EJJ8"/>
<dbReference type="InterPro" id="IPR036396">
    <property type="entry name" value="Cyt_P450_sf"/>
</dbReference>
<dbReference type="Gene3D" id="1.10.630.10">
    <property type="entry name" value="Cytochrome P450"/>
    <property type="match status" value="1"/>
</dbReference>
<evidence type="ECO:0000256" key="8">
    <source>
        <dbReference type="RuleBase" id="RU000461"/>
    </source>
</evidence>
<keyword evidence="7 8" id="KW-0503">Monooxygenase</keyword>
<protein>
    <submittedName>
        <fullName evidence="9">Cytochrome P450 130</fullName>
    </submittedName>
</protein>
<evidence type="ECO:0000313" key="9">
    <source>
        <dbReference type="EMBL" id="VTO97646.1"/>
    </source>
</evidence>
<evidence type="ECO:0000256" key="7">
    <source>
        <dbReference type="ARBA" id="ARBA00023033"/>
    </source>
</evidence>
<comment type="similarity">
    <text evidence="2 8">Belongs to the cytochrome P450 family.</text>
</comment>
<evidence type="ECO:0000256" key="3">
    <source>
        <dbReference type="ARBA" id="ARBA00022617"/>
    </source>
</evidence>
<dbReference type="PANTHER" id="PTHR46696:SF4">
    <property type="entry name" value="BIOTIN BIOSYNTHESIS CYTOCHROME P450"/>
    <property type="match status" value="1"/>
</dbReference>
<evidence type="ECO:0000256" key="1">
    <source>
        <dbReference type="ARBA" id="ARBA00001971"/>
    </source>
</evidence>
<dbReference type="GO" id="GO:0008395">
    <property type="term" value="F:steroid hydroxylase activity"/>
    <property type="evidence" value="ECO:0007669"/>
    <property type="project" value="TreeGrafter"/>
</dbReference>
<dbReference type="FunFam" id="1.10.630.10:FF:000018">
    <property type="entry name" value="Cytochrome P450 monooxygenase"/>
    <property type="match status" value="1"/>
</dbReference>
<dbReference type="PRINTS" id="PR00359">
    <property type="entry name" value="BP450"/>
</dbReference>